<feature type="compositionally biased region" description="Polar residues" evidence="1">
    <location>
        <begin position="51"/>
        <end position="62"/>
    </location>
</feature>
<sequence length="133" mass="14735">MFCDWKWILMRFTDQQPCSLCAGQPSSPDCTPAERSRRVPESQDLKAHSMAPSSTQFAYKDQNNQDIDASKLRVWASPRRATLSCARLLQLRAVEACIPNEFPANTAQVVESAEPILAVSVHSGAVDTDVQKI</sequence>
<evidence type="ECO:0000313" key="3">
    <source>
        <dbReference type="Proteomes" id="UP000256964"/>
    </source>
</evidence>
<name>A0A371DKL7_9APHY</name>
<feature type="region of interest" description="Disordered" evidence="1">
    <location>
        <begin position="25"/>
        <end position="62"/>
    </location>
</feature>
<evidence type="ECO:0000313" key="2">
    <source>
        <dbReference type="EMBL" id="RDX53073.1"/>
    </source>
</evidence>
<reference evidence="2 3" key="1">
    <citation type="journal article" date="2018" name="Biotechnol. Biofuels">
        <title>Integrative visual omics of the white-rot fungus Polyporus brumalis exposes the biotechnological potential of its oxidative enzymes for delignifying raw plant biomass.</title>
        <authorList>
            <person name="Miyauchi S."/>
            <person name="Rancon A."/>
            <person name="Drula E."/>
            <person name="Hage H."/>
            <person name="Chaduli D."/>
            <person name="Favel A."/>
            <person name="Grisel S."/>
            <person name="Henrissat B."/>
            <person name="Herpoel-Gimbert I."/>
            <person name="Ruiz-Duenas F.J."/>
            <person name="Chevret D."/>
            <person name="Hainaut M."/>
            <person name="Lin J."/>
            <person name="Wang M."/>
            <person name="Pangilinan J."/>
            <person name="Lipzen A."/>
            <person name="Lesage-Meessen L."/>
            <person name="Navarro D."/>
            <person name="Riley R."/>
            <person name="Grigoriev I.V."/>
            <person name="Zhou S."/>
            <person name="Raouche S."/>
            <person name="Rosso M.N."/>
        </authorList>
    </citation>
    <scope>NUCLEOTIDE SEQUENCE [LARGE SCALE GENOMIC DNA]</scope>
    <source>
        <strain evidence="2 3">BRFM 1820</strain>
    </source>
</reference>
<dbReference type="Proteomes" id="UP000256964">
    <property type="component" value="Unassembled WGS sequence"/>
</dbReference>
<dbReference type="EMBL" id="KZ857388">
    <property type="protein sequence ID" value="RDX53073.1"/>
    <property type="molecule type" value="Genomic_DNA"/>
</dbReference>
<evidence type="ECO:0000256" key="1">
    <source>
        <dbReference type="SAM" id="MobiDB-lite"/>
    </source>
</evidence>
<keyword evidence="3" id="KW-1185">Reference proteome</keyword>
<dbReference type="OrthoDB" id="191139at2759"/>
<proteinExistence type="predicted"/>
<protein>
    <submittedName>
        <fullName evidence="2">Uncharacterized protein</fullName>
    </submittedName>
</protein>
<dbReference type="AlphaFoldDB" id="A0A371DKL7"/>
<gene>
    <name evidence="2" type="ORF">OH76DRAFT_67166</name>
</gene>
<feature type="compositionally biased region" description="Basic and acidic residues" evidence="1">
    <location>
        <begin position="32"/>
        <end position="47"/>
    </location>
</feature>
<organism evidence="2 3">
    <name type="scientific">Lentinus brumalis</name>
    <dbReference type="NCBI Taxonomy" id="2498619"/>
    <lineage>
        <taxon>Eukaryota</taxon>
        <taxon>Fungi</taxon>
        <taxon>Dikarya</taxon>
        <taxon>Basidiomycota</taxon>
        <taxon>Agaricomycotina</taxon>
        <taxon>Agaricomycetes</taxon>
        <taxon>Polyporales</taxon>
        <taxon>Polyporaceae</taxon>
        <taxon>Lentinus</taxon>
    </lineage>
</organism>
<accession>A0A371DKL7</accession>